<evidence type="ECO:0000313" key="1">
    <source>
        <dbReference type="EMBL" id="CFE71870.1"/>
    </source>
</evidence>
<reference evidence="3 4" key="1">
    <citation type="submission" date="2015-03" db="EMBL/GenBank/DDBJ databases">
        <authorList>
            <consortium name="Pathogen Informatics"/>
        </authorList>
    </citation>
    <scope>NUCLEOTIDE SEQUENCE [LARGE SCALE GENOMIC DNA]</scope>
    <source>
        <strain evidence="2 4">Bir 185</strain>
        <strain evidence="1 3">H09601792</strain>
    </source>
</reference>
<dbReference type="Proteomes" id="UP000050164">
    <property type="component" value="Unassembled WGS sequence"/>
</dbReference>
<organism evidence="1 3">
    <name type="scientific">Mycobacterium tuberculosis</name>
    <dbReference type="NCBI Taxonomy" id="1773"/>
    <lineage>
        <taxon>Bacteria</taxon>
        <taxon>Bacillati</taxon>
        <taxon>Actinomycetota</taxon>
        <taxon>Actinomycetes</taxon>
        <taxon>Mycobacteriales</taxon>
        <taxon>Mycobacteriaceae</taxon>
        <taxon>Mycobacterium</taxon>
        <taxon>Mycobacterium tuberculosis complex</taxon>
    </lineage>
</organism>
<dbReference type="SUPFAM" id="SSF51338">
    <property type="entry name" value="Composite domain of metallo-dependent hydrolases"/>
    <property type="match status" value="1"/>
</dbReference>
<dbReference type="EMBL" id="CNFT01000276">
    <property type="protein sequence ID" value="CKR47092.1"/>
    <property type="molecule type" value="Genomic_DNA"/>
</dbReference>
<evidence type="ECO:0000313" key="2">
    <source>
        <dbReference type="EMBL" id="CKR47092.1"/>
    </source>
</evidence>
<evidence type="ECO:0000313" key="3">
    <source>
        <dbReference type="Proteomes" id="UP000046947"/>
    </source>
</evidence>
<accession>A0A654TS25</accession>
<dbReference type="Gene3D" id="3.20.20.140">
    <property type="entry name" value="Metal-dependent hydrolases"/>
    <property type="match status" value="1"/>
</dbReference>
<sequence length="51" mass="5349">MVDPDATWTVTGADLASRSANTPFESMSLPATVTATLLRGKVTARDGKIRA</sequence>
<dbReference type="EMBL" id="CFOH01000856">
    <property type="protein sequence ID" value="CFE71870.1"/>
    <property type="molecule type" value="Genomic_DNA"/>
</dbReference>
<dbReference type="InterPro" id="IPR011059">
    <property type="entry name" value="Metal-dep_hydrolase_composite"/>
</dbReference>
<dbReference type="Proteomes" id="UP000046947">
    <property type="component" value="Unassembled WGS sequence"/>
</dbReference>
<gene>
    <name evidence="1" type="primary">pyrC</name>
    <name evidence="1" type="ORF">ERS007688_03689</name>
    <name evidence="2" type="ORF">ERS027659_01496</name>
</gene>
<dbReference type="AlphaFoldDB" id="A0A654TS25"/>
<dbReference type="GO" id="GO:0004151">
    <property type="term" value="F:dihydroorotase activity"/>
    <property type="evidence" value="ECO:0007669"/>
    <property type="project" value="UniProtKB-EC"/>
</dbReference>
<protein>
    <submittedName>
        <fullName evidence="1">Dihydroorotase</fullName>
        <ecNumber evidence="1">3.5.2.3</ecNumber>
    </submittedName>
</protein>
<evidence type="ECO:0000313" key="4">
    <source>
        <dbReference type="Proteomes" id="UP000050164"/>
    </source>
</evidence>
<proteinExistence type="predicted"/>
<dbReference type="EC" id="3.5.2.3" evidence="1"/>
<name>A0A654TS25_MYCTX</name>
<keyword evidence="1" id="KW-0378">Hydrolase</keyword>